<feature type="domain" description="Apoptosis-antagonizing transcription factor C-terminal" evidence="4">
    <location>
        <begin position="393"/>
        <end position="472"/>
    </location>
</feature>
<dbReference type="GO" id="GO:0005730">
    <property type="term" value="C:nucleolus"/>
    <property type="evidence" value="ECO:0007669"/>
    <property type="project" value="TreeGrafter"/>
</dbReference>
<evidence type="ECO:0000256" key="1">
    <source>
        <dbReference type="ARBA" id="ARBA00008966"/>
    </source>
</evidence>
<evidence type="ECO:0000313" key="8">
    <source>
        <dbReference type="Proteomes" id="UP000478008"/>
    </source>
</evidence>
<name>A0A7D9CWF5_DEKBR</name>
<sequence length="507" mass="58117">MSSRKQTLGEKITDELNKPKNKDIDIEDVGFNDKVNGLTSESSGEEDGSENEELETQHYVKVSKSRLHTNRVKLGPKYSGEHASRSEIFGSDDEMQDSNNSTSDDDILADVTDSSEDEQTESVNKEEENDEQLEASDNEGDDNEKYKREQLSRILNKEKKLTLSRLSISVKQDALKGYMILQQRGIFDKVLDARIKFQKALTCSNGLPINMDAYTKYRTEYSDSKLEDTKTQLEDLIRKIELARAKLLAKDKMGDTVLADTLENHSLKESHTNLENVLNPYRKKVLMKWSKRVQNASGATALNAGKFRTINQNVYTQLENTLQDTDRLIRRTRVNRRQIQPLGYELFKKTNEKEINDDRSEDSESDDETEKYESNIDKSLQENPFIFDDDDFYRVLLNDFVDKKISDKEAASSAAIVTLSKNKVHKNYERMATKGRKMKYTVQEQLRNFEAPKANSYAWNDDQIDQLFASLLGQKVNISESESENSDDENSDEERTALKDSSVKLFG</sequence>
<feature type="region of interest" description="Disordered" evidence="3">
    <location>
        <begin position="350"/>
        <end position="375"/>
    </location>
</feature>
<dbReference type="Proteomes" id="UP000478008">
    <property type="component" value="Unassembled WGS sequence"/>
</dbReference>
<keyword evidence="8" id="KW-1185">Reference proteome</keyword>
<feature type="compositionally biased region" description="Acidic residues" evidence="3">
    <location>
        <begin position="103"/>
        <end position="120"/>
    </location>
</feature>
<reference evidence="7 8" key="1">
    <citation type="submission" date="2019-07" db="EMBL/GenBank/DDBJ databases">
        <authorList>
            <person name="Friedrich A."/>
            <person name="Schacherer J."/>
        </authorList>
    </citation>
    <scope>NUCLEOTIDE SEQUENCE [LARGE SCALE GENOMIC DNA]</scope>
</reference>
<dbReference type="Pfam" id="PF13339">
    <property type="entry name" value="AATF-Che1"/>
    <property type="match status" value="1"/>
</dbReference>
<feature type="compositionally biased region" description="Acidic residues" evidence="3">
    <location>
        <begin position="359"/>
        <end position="370"/>
    </location>
</feature>
<dbReference type="InterPro" id="IPR039223">
    <property type="entry name" value="AATF/Bfr2"/>
</dbReference>
<feature type="compositionally biased region" description="Basic and acidic residues" evidence="3">
    <location>
        <begin position="493"/>
        <end position="507"/>
    </location>
</feature>
<accession>A0A7D9CWF5</accession>
<evidence type="ECO:0000313" key="6">
    <source>
        <dbReference type="EMBL" id="QOU23200.1"/>
    </source>
</evidence>
<reference evidence="6" key="3">
    <citation type="journal article" name="BMC Genomics">
        <title>New genome assemblies reveal patterns of domestication and adaptation across Brettanomyces (Dekkera) species.</title>
        <authorList>
            <person name="Roach M.J."/>
            <person name="Borneman A.R."/>
        </authorList>
    </citation>
    <scope>NUCLEOTIDE SEQUENCE</scope>
    <source>
        <strain evidence="6">UCD 2041</strain>
    </source>
</reference>
<dbReference type="Proteomes" id="UP000663131">
    <property type="component" value="Chromosome 9"/>
</dbReference>
<dbReference type="PANTHER" id="PTHR15565:SF0">
    <property type="entry name" value="PROTEIN AATF"/>
    <property type="match status" value="1"/>
</dbReference>
<reference evidence="6" key="2">
    <citation type="submission" date="2020-10" db="EMBL/GenBank/DDBJ databases">
        <authorList>
            <person name="Palmer J.M."/>
        </authorList>
    </citation>
    <scope>NUCLEOTIDE SEQUENCE</scope>
    <source>
        <strain evidence="6">UCD 2041</strain>
    </source>
</reference>
<feature type="region of interest" description="Disordered" evidence="3">
    <location>
        <begin position="478"/>
        <end position="507"/>
    </location>
</feature>
<dbReference type="EMBL" id="CABFWN010000001">
    <property type="protein sequence ID" value="VUG17096.1"/>
    <property type="molecule type" value="Genomic_DNA"/>
</dbReference>
<dbReference type="InterPro" id="IPR012617">
    <property type="entry name" value="AATF_C"/>
</dbReference>
<feature type="region of interest" description="Disordered" evidence="3">
    <location>
        <begin position="1"/>
        <end position="145"/>
    </location>
</feature>
<dbReference type="OrthoDB" id="5783963at2759"/>
<feature type="domain" description="AATF leucine zipper-containing" evidence="5">
    <location>
        <begin position="173"/>
        <end position="292"/>
    </location>
</feature>
<organism evidence="7 8">
    <name type="scientific">Dekkera bruxellensis</name>
    <name type="common">Brettanomyces custersii</name>
    <dbReference type="NCBI Taxonomy" id="5007"/>
    <lineage>
        <taxon>Eukaryota</taxon>
        <taxon>Fungi</taxon>
        <taxon>Dikarya</taxon>
        <taxon>Ascomycota</taxon>
        <taxon>Saccharomycotina</taxon>
        <taxon>Pichiomycetes</taxon>
        <taxon>Pichiales</taxon>
        <taxon>Pichiaceae</taxon>
        <taxon>Brettanomyces</taxon>
    </lineage>
</organism>
<gene>
    <name evidence="7" type="primary">BFR2</name>
    <name evidence="6" type="ORF">BRETT_003392</name>
    <name evidence="7" type="ORF">DEBR0S1_33078G</name>
</gene>
<evidence type="ECO:0000313" key="7">
    <source>
        <dbReference type="EMBL" id="VUG17096.1"/>
    </source>
</evidence>
<protein>
    <recommendedName>
        <fullName evidence="2">Protein BFR2</fullName>
    </recommendedName>
</protein>
<dbReference type="Pfam" id="PF08164">
    <property type="entry name" value="TRAUB"/>
    <property type="match status" value="1"/>
</dbReference>
<feature type="compositionally biased region" description="Acidic residues" evidence="3">
    <location>
        <begin position="481"/>
        <end position="492"/>
    </location>
</feature>
<dbReference type="PANTHER" id="PTHR15565">
    <property type="entry name" value="AATF PROTEIN APOPTOSIS ANTAGONIZING TRANSCRIPTION FACTOR"/>
    <property type="match status" value="1"/>
</dbReference>
<feature type="compositionally biased region" description="Basic and acidic residues" evidence="3">
    <location>
        <begin position="7"/>
        <end position="24"/>
    </location>
</feature>
<dbReference type="EMBL" id="CP063137">
    <property type="protein sequence ID" value="QOU23200.1"/>
    <property type="molecule type" value="Genomic_DNA"/>
</dbReference>
<dbReference type="InterPro" id="IPR025160">
    <property type="entry name" value="AATF"/>
</dbReference>
<evidence type="ECO:0000259" key="5">
    <source>
        <dbReference type="Pfam" id="PF13339"/>
    </source>
</evidence>
<comment type="similarity">
    <text evidence="1">Belongs to the AATF family.</text>
</comment>
<dbReference type="GO" id="GO:0000462">
    <property type="term" value="P:maturation of SSU-rRNA from tricistronic rRNA transcript (SSU-rRNA, 5.8S rRNA, LSU-rRNA)"/>
    <property type="evidence" value="ECO:0007669"/>
    <property type="project" value="TreeGrafter"/>
</dbReference>
<feature type="compositionally biased region" description="Acidic residues" evidence="3">
    <location>
        <begin position="43"/>
        <end position="54"/>
    </location>
</feature>
<evidence type="ECO:0000256" key="2">
    <source>
        <dbReference type="ARBA" id="ARBA00013850"/>
    </source>
</evidence>
<feature type="compositionally biased region" description="Acidic residues" evidence="3">
    <location>
        <begin position="127"/>
        <end position="142"/>
    </location>
</feature>
<evidence type="ECO:0000259" key="4">
    <source>
        <dbReference type="Pfam" id="PF08164"/>
    </source>
</evidence>
<evidence type="ECO:0000256" key="3">
    <source>
        <dbReference type="SAM" id="MobiDB-lite"/>
    </source>
</evidence>
<proteinExistence type="inferred from homology"/>
<feature type="compositionally biased region" description="Basic residues" evidence="3">
    <location>
        <begin position="61"/>
        <end position="71"/>
    </location>
</feature>
<dbReference type="AlphaFoldDB" id="A0A7D9CWF5"/>